<sequence length="351" mass="38018">MFTSAVSTSMSRVSNLFGRNEMYQEQTDFFNDDNQIWTAQESERRTSGDKLGPWSRAEAETQAANVKALLQDQLRREKPLSEASNSPQPQAAQERSEKRRSRRRDSGGGHAAFDFPQDWLSPKSAERDVWPPVGTSTSRSPQPTNAWPAAVEVLAHDERLQERKSGRRGNSGRHEAGHAGSGQFDEAILAALTALPRNSLIDVLRRLGDQRPEEVCAALGNVANRKEQSEQTSPATTATGATNPLLSPPKSEVTRGISSSNCSPVSAPAKMQPQSEAASEQDPRVSLSVADMVAAAADAADGSPALSQGWPADASSVWPRSDLWPSQLPWPSEAGDLRRTEEAIPVNAVRC</sequence>
<evidence type="ECO:0000256" key="1">
    <source>
        <dbReference type="SAM" id="MobiDB-lite"/>
    </source>
</evidence>
<dbReference type="Proteomes" id="UP001642484">
    <property type="component" value="Unassembled WGS sequence"/>
</dbReference>
<evidence type="ECO:0000313" key="3">
    <source>
        <dbReference type="Proteomes" id="UP001642484"/>
    </source>
</evidence>
<name>A0ABP0KSB2_9DINO</name>
<protein>
    <submittedName>
        <fullName evidence="2">Uncharacterized protein</fullName>
    </submittedName>
</protein>
<feature type="compositionally biased region" description="Polar residues" evidence="1">
    <location>
        <begin position="82"/>
        <end position="93"/>
    </location>
</feature>
<feature type="region of interest" description="Disordered" evidence="1">
    <location>
        <begin position="221"/>
        <end position="285"/>
    </location>
</feature>
<comment type="caution">
    <text evidence="2">The sequence shown here is derived from an EMBL/GenBank/DDBJ whole genome shotgun (WGS) entry which is preliminary data.</text>
</comment>
<feature type="compositionally biased region" description="Polar residues" evidence="1">
    <location>
        <begin position="134"/>
        <end position="145"/>
    </location>
</feature>
<keyword evidence="3" id="KW-1185">Reference proteome</keyword>
<feature type="region of interest" description="Disordered" evidence="1">
    <location>
        <begin position="34"/>
        <end position="145"/>
    </location>
</feature>
<gene>
    <name evidence="2" type="ORF">CCMP2556_LOCUS17619</name>
</gene>
<accession>A0ABP0KSB2</accession>
<dbReference type="EMBL" id="CAXAMN010009779">
    <property type="protein sequence ID" value="CAK9029774.1"/>
    <property type="molecule type" value="Genomic_DNA"/>
</dbReference>
<reference evidence="2 3" key="1">
    <citation type="submission" date="2024-02" db="EMBL/GenBank/DDBJ databases">
        <authorList>
            <person name="Chen Y."/>
            <person name="Shah S."/>
            <person name="Dougan E. K."/>
            <person name="Thang M."/>
            <person name="Chan C."/>
        </authorList>
    </citation>
    <scope>NUCLEOTIDE SEQUENCE [LARGE SCALE GENOMIC DNA]</scope>
</reference>
<proteinExistence type="predicted"/>
<feature type="compositionally biased region" description="Polar residues" evidence="1">
    <location>
        <begin position="230"/>
        <end position="245"/>
    </location>
</feature>
<organism evidence="2 3">
    <name type="scientific">Durusdinium trenchii</name>
    <dbReference type="NCBI Taxonomy" id="1381693"/>
    <lineage>
        <taxon>Eukaryota</taxon>
        <taxon>Sar</taxon>
        <taxon>Alveolata</taxon>
        <taxon>Dinophyceae</taxon>
        <taxon>Suessiales</taxon>
        <taxon>Symbiodiniaceae</taxon>
        <taxon>Durusdinium</taxon>
    </lineage>
</organism>
<evidence type="ECO:0000313" key="2">
    <source>
        <dbReference type="EMBL" id="CAK9029774.1"/>
    </source>
</evidence>
<feature type="region of interest" description="Disordered" evidence="1">
    <location>
        <begin position="157"/>
        <end position="181"/>
    </location>
</feature>